<reference evidence="1" key="1">
    <citation type="journal article" date="2020" name="Nature">
        <title>Giant virus diversity and host interactions through global metagenomics.</title>
        <authorList>
            <person name="Schulz F."/>
            <person name="Roux S."/>
            <person name="Paez-Espino D."/>
            <person name="Jungbluth S."/>
            <person name="Walsh D.A."/>
            <person name="Denef V.J."/>
            <person name="McMahon K.D."/>
            <person name="Konstantinidis K.T."/>
            <person name="Eloe-Fadrosh E.A."/>
            <person name="Kyrpides N.C."/>
            <person name="Woyke T."/>
        </authorList>
    </citation>
    <scope>NUCLEOTIDE SEQUENCE</scope>
    <source>
        <strain evidence="1">GVMAG-M-3300023184-121</strain>
    </source>
</reference>
<dbReference type="EMBL" id="MN739974">
    <property type="protein sequence ID" value="QHT80633.1"/>
    <property type="molecule type" value="Genomic_DNA"/>
</dbReference>
<proteinExistence type="predicted"/>
<protein>
    <recommendedName>
        <fullName evidence="2">Methyltransferase type 11 domain-containing protein</fullName>
    </recommendedName>
</protein>
<name>A0A6C0HKW8_9ZZZZ</name>
<evidence type="ECO:0000313" key="1">
    <source>
        <dbReference type="EMBL" id="QHT80633.1"/>
    </source>
</evidence>
<dbReference type="Gene3D" id="3.40.50.150">
    <property type="entry name" value="Vaccinia Virus protein VP39"/>
    <property type="match status" value="1"/>
</dbReference>
<dbReference type="AlphaFoldDB" id="A0A6C0HKW8"/>
<organism evidence="1">
    <name type="scientific">viral metagenome</name>
    <dbReference type="NCBI Taxonomy" id="1070528"/>
    <lineage>
        <taxon>unclassified sequences</taxon>
        <taxon>metagenomes</taxon>
        <taxon>organismal metagenomes</taxon>
    </lineage>
</organism>
<sequence>MADKWNKWYENLTKDDIGSFKYGDTITYILGYEFLKTCNTIEDWGCGVGGFKRLFVNGDLNKYTGIDGSNTPLSDIKADLLDYQSSVDGIFMRHILEHNYKWEKILENACNSFKSKMCLILFTPFTNETKEIAHNLQHGVDVPDISFNKNDLLLIFEKYNINCEVISLETNTGYHIEHIFYLNK</sequence>
<dbReference type="InterPro" id="IPR029063">
    <property type="entry name" value="SAM-dependent_MTases_sf"/>
</dbReference>
<evidence type="ECO:0008006" key="2">
    <source>
        <dbReference type="Google" id="ProtNLM"/>
    </source>
</evidence>
<accession>A0A6C0HKW8</accession>
<dbReference type="SUPFAM" id="SSF53335">
    <property type="entry name" value="S-adenosyl-L-methionine-dependent methyltransferases"/>
    <property type="match status" value="1"/>
</dbReference>